<name>A0A061GRV0_THECC</name>
<protein>
    <recommendedName>
        <fullName evidence="1">CWF21 domain-containing protein</fullName>
    </recommendedName>
</protein>
<evidence type="ECO:0000313" key="3">
    <source>
        <dbReference type="Proteomes" id="UP000026915"/>
    </source>
</evidence>
<feature type="domain" description="CWF21" evidence="1">
    <location>
        <begin position="24"/>
        <end position="49"/>
    </location>
</feature>
<dbReference type="Pfam" id="PF08312">
    <property type="entry name" value="cwf21"/>
    <property type="match status" value="1"/>
</dbReference>
<dbReference type="Gramene" id="EOY29854">
    <property type="protein sequence ID" value="EOY29854"/>
    <property type="gene ID" value="TCM_037256"/>
</dbReference>
<dbReference type="Proteomes" id="UP000026915">
    <property type="component" value="Chromosome 9"/>
</dbReference>
<dbReference type="InterPro" id="IPR013170">
    <property type="entry name" value="mRNA_splic_Cwf21_dom"/>
</dbReference>
<proteinExistence type="predicted"/>
<dbReference type="STRING" id="3641.A0A061GRV0"/>
<dbReference type="AlphaFoldDB" id="A0A061GRV0"/>
<evidence type="ECO:0000259" key="1">
    <source>
        <dbReference type="Pfam" id="PF08312"/>
    </source>
</evidence>
<dbReference type="InParanoid" id="A0A061GRV0"/>
<dbReference type="GO" id="GO:0005634">
    <property type="term" value="C:nucleus"/>
    <property type="evidence" value="ECO:0007669"/>
    <property type="project" value="UniProtKB-ARBA"/>
</dbReference>
<dbReference type="EMBL" id="CM001887">
    <property type="protein sequence ID" value="EOY29854.1"/>
    <property type="molecule type" value="Genomic_DNA"/>
</dbReference>
<dbReference type="HOGENOM" id="CLU_2390450_0_0_1"/>
<sequence length="94" mass="10566">MAENASRLGADQGTISWKPDKDLLEHDRERRIEVKLVMLEDELVDQAYPSCEVGGGQEGFGSQGKWRIGSFEQQASVAYSGFLDVEMTDKRKEN</sequence>
<accession>A0A061GRV0</accession>
<organism evidence="2 3">
    <name type="scientific">Theobroma cacao</name>
    <name type="common">Cacao</name>
    <name type="synonym">Cocoa</name>
    <dbReference type="NCBI Taxonomy" id="3641"/>
    <lineage>
        <taxon>Eukaryota</taxon>
        <taxon>Viridiplantae</taxon>
        <taxon>Streptophyta</taxon>
        <taxon>Embryophyta</taxon>
        <taxon>Tracheophyta</taxon>
        <taxon>Spermatophyta</taxon>
        <taxon>Magnoliopsida</taxon>
        <taxon>eudicotyledons</taxon>
        <taxon>Gunneridae</taxon>
        <taxon>Pentapetalae</taxon>
        <taxon>rosids</taxon>
        <taxon>malvids</taxon>
        <taxon>Malvales</taxon>
        <taxon>Malvaceae</taxon>
        <taxon>Byttnerioideae</taxon>
        <taxon>Theobroma</taxon>
    </lineage>
</organism>
<gene>
    <name evidence="2" type="ORF">TCM_037256</name>
</gene>
<keyword evidence="3" id="KW-1185">Reference proteome</keyword>
<reference evidence="2 3" key="1">
    <citation type="journal article" date="2013" name="Genome Biol.">
        <title>The genome sequence of the most widely cultivated cacao type and its use to identify candidate genes regulating pod color.</title>
        <authorList>
            <person name="Motamayor J.C."/>
            <person name="Mockaitis K."/>
            <person name="Schmutz J."/>
            <person name="Haiminen N."/>
            <person name="Iii D.L."/>
            <person name="Cornejo O."/>
            <person name="Findley S.D."/>
            <person name="Zheng P."/>
            <person name="Utro F."/>
            <person name="Royaert S."/>
            <person name="Saski C."/>
            <person name="Jenkins J."/>
            <person name="Podicheti R."/>
            <person name="Zhao M."/>
            <person name="Scheffler B.E."/>
            <person name="Stack J.C."/>
            <person name="Feltus F.A."/>
            <person name="Mustiga G.M."/>
            <person name="Amores F."/>
            <person name="Phillips W."/>
            <person name="Marelli J.P."/>
            <person name="May G.D."/>
            <person name="Shapiro H."/>
            <person name="Ma J."/>
            <person name="Bustamante C.D."/>
            <person name="Schnell R.J."/>
            <person name="Main D."/>
            <person name="Gilbert D."/>
            <person name="Parida L."/>
            <person name="Kuhn D.N."/>
        </authorList>
    </citation>
    <scope>NUCLEOTIDE SEQUENCE [LARGE SCALE GENOMIC DNA]</scope>
    <source>
        <strain evidence="3">cv. Matina 1-6</strain>
    </source>
</reference>
<evidence type="ECO:0000313" key="2">
    <source>
        <dbReference type="EMBL" id="EOY29854.1"/>
    </source>
</evidence>